<proteinExistence type="predicted"/>
<name>A0A078ICF9_BRANA</name>
<evidence type="ECO:0000313" key="3">
    <source>
        <dbReference type="Proteomes" id="UP000028999"/>
    </source>
</evidence>
<dbReference type="AlphaFoldDB" id="A0A078ICF9"/>
<dbReference type="Gramene" id="CDY47526">
    <property type="protein sequence ID" value="CDY47526"/>
    <property type="gene ID" value="GSBRNA2T00087588001"/>
</dbReference>
<feature type="region of interest" description="Disordered" evidence="1">
    <location>
        <begin position="74"/>
        <end position="94"/>
    </location>
</feature>
<keyword evidence="3" id="KW-1185">Reference proteome</keyword>
<accession>A0A078ICF9</accession>
<evidence type="ECO:0000256" key="1">
    <source>
        <dbReference type="SAM" id="MobiDB-lite"/>
    </source>
</evidence>
<gene>
    <name evidence="2" type="primary">BnaC03g69360D</name>
    <name evidence="2" type="ORF">GSBRNA2T00087588001</name>
</gene>
<protein>
    <submittedName>
        <fullName evidence="2">BnaC03g69360D protein</fullName>
    </submittedName>
</protein>
<feature type="region of interest" description="Disordered" evidence="1">
    <location>
        <begin position="1"/>
        <end position="21"/>
    </location>
</feature>
<reference evidence="2 3" key="1">
    <citation type="journal article" date="2014" name="Science">
        <title>Plant genetics. Early allopolyploid evolution in the post-Neolithic Brassica napus oilseed genome.</title>
        <authorList>
            <person name="Chalhoub B."/>
            <person name="Denoeud F."/>
            <person name="Liu S."/>
            <person name="Parkin I.A."/>
            <person name="Tang H."/>
            <person name="Wang X."/>
            <person name="Chiquet J."/>
            <person name="Belcram H."/>
            <person name="Tong C."/>
            <person name="Samans B."/>
            <person name="Correa M."/>
            <person name="Da Silva C."/>
            <person name="Just J."/>
            <person name="Falentin C."/>
            <person name="Koh C.S."/>
            <person name="Le Clainche I."/>
            <person name="Bernard M."/>
            <person name="Bento P."/>
            <person name="Noel B."/>
            <person name="Labadie K."/>
            <person name="Alberti A."/>
            <person name="Charles M."/>
            <person name="Arnaud D."/>
            <person name="Guo H."/>
            <person name="Daviaud C."/>
            <person name="Alamery S."/>
            <person name="Jabbari K."/>
            <person name="Zhao M."/>
            <person name="Edger P.P."/>
            <person name="Chelaifa H."/>
            <person name="Tack D."/>
            <person name="Lassalle G."/>
            <person name="Mestiri I."/>
            <person name="Schnel N."/>
            <person name="Le Paslier M.C."/>
            <person name="Fan G."/>
            <person name="Renault V."/>
            <person name="Bayer P.E."/>
            <person name="Golicz A.A."/>
            <person name="Manoli S."/>
            <person name="Lee T.H."/>
            <person name="Thi V.H."/>
            <person name="Chalabi S."/>
            <person name="Hu Q."/>
            <person name="Fan C."/>
            <person name="Tollenaere R."/>
            <person name="Lu Y."/>
            <person name="Battail C."/>
            <person name="Shen J."/>
            <person name="Sidebottom C.H."/>
            <person name="Wang X."/>
            <person name="Canaguier A."/>
            <person name="Chauveau A."/>
            <person name="Berard A."/>
            <person name="Deniot G."/>
            <person name="Guan M."/>
            <person name="Liu Z."/>
            <person name="Sun F."/>
            <person name="Lim Y.P."/>
            <person name="Lyons E."/>
            <person name="Town C.D."/>
            <person name="Bancroft I."/>
            <person name="Wang X."/>
            <person name="Meng J."/>
            <person name="Ma J."/>
            <person name="Pires J.C."/>
            <person name="King G.J."/>
            <person name="Brunel D."/>
            <person name="Delourme R."/>
            <person name="Renard M."/>
            <person name="Aury J.M."/>
            <person name="Adams K.L."/>
            <person name="Batley J."/>
            <person name="Snowdon R.J."/>
            <person name="Tost J."/>
            <person name="Edwards D."/>
            <person name="Zhou Y."/>
            <person name="Hua W."/>
            <person name="Sharpe A.G."/>
            <person name="Paterson A.H."/>
            <person name="Guan C."/>
            <person name="Wincker P."/>
        </authorList>
    </citation>
    <scope>NUCLEOTIDE SEQUENCE [LARGE SCALE GENOMIC DNA]</scope>
    <source>
        <strain evidence="3">cv. Darmor-bzh</strain>
    </source>
</reference>
<dbReference type="Proteomes" id="UP000028999">
    <property type="component" value="Unassembled WGS sequence"/>
</dbReference>
<dbReference type="PaxDb" id="3708-A0A078ICF9"/>
<evidence type="ECO:0000313" key="2">
    <source>
        <dbReference type="EMBL" id="CDY47526.1"/>
    </source>
</evidence>
<organism evidence="2 3">
    <name type="scientific">Brassica napus</name>
    <name type="common">Rape</name>
    <dbReference type="NCBI Taxonomy" id="3708"/>
    <lineage>
        <taxon>Eukaryota</taxon>
        <taxon>Viridiplantae</taxon>
        <taxon>Streptophyta</taxon>
        <taxon>Embryophyta</taxon>
        <taxon>Tracheophyta</taxon>
        <taxon>Spermatophyta</taxon>
        <taxon>Magnoliopsida</taxon>
        <taxon>eudicotyledons</taxon>
        <taxon>Gunneridae</taxon>
        <taxon>Pentapetalae</taxon>
        <taxon>rosids</taxon>
        <taxon>malvids</taxon>
        <taxon>Brassicales</taxon>
        <taxon>Brassicaceae</taxon>
        <taxon>Brassiceae</taxon>
        <taxon>Brassica</taxon>
    </lineage>
</organism>
<sequence>MTQIRVAPFDDDSDGLELDSYPMETSEGTCKRYRIGLWLAEVSMSLPVLVSRFFFSRTFSPLAAEVYSKEHQWPQASSSGAPLGEVANGTCTEL</sequence>
<dbReference type="EMBL" id="LK032720">
    <property type="protein sequence ID" value="CDY47526.1"/>
    <property type="molecule type" value="Genomic_DNA"/>
</dbReference>